<dbReference type="InterPro" id="IPR032093">
    <property type="entry name" value="PhoD_N"/>
</dbReference>
<dbReference type="InterPro" id="IPR038607">
    <property type="entry name" value="PhoD-like_sf"/>
</dbReference>
<dbReference type="InterPro" id="IPR052900">
    <property type="entry name" value="Phospholipid_Metab_Enz"/>
</dbReference>
<dbReference type="Proteomes" id="UP000800041">
    <property type="component" value="Unassembled WGS sequence"/>
</dbReference>
<dbReference type="Gene3D" id="2.60.40.380">
    <property type="entry name" value="Purple acid phosphatase-like, N-terminal"/>
    <property type="match status" value="1"/>
</dbReference>
<dbReference type="PANTHER" id="PTHR43606">
    <property type="entry name" value="PHOSPHATASE, PUTATIVE (AFU_ORTHOLOGUE AFUA_6G08710)-RELATED"/>
    <property type="match status" value="1"/>
</dbReference>
<evidence type="ECO:0000256" key="1">
    <source>
        <dbReference type="SAM" id="SignalP"/>
    </source>
</evidence>
<feature type="domain" description="Phospholipase D N-terminal" evidence="3">
    <location>
        <begin position="62"/>
        <end position="179"/>
    </location>
</feature>
<dbReference type="CDD" id="cd07389">
    <property type="entry name" value="MPP_PhoD"/>
    <property type="match status" value="1"/>
</dbReference>
<feature type="chain" id="PRO_5026265193" evidence="1">
    <location>
        <begin position="18"/>
        <end position="639"/>
    </location>
</feature>
<name>A0A6G1HA76_9PEZI</name>
<dbReference type="Pfam" id="PF09423">
    <property type="entry name" value="PhoD"/>
    <property type="match status" value="1"/>
</dbReference>
<protein>
    <submittedName>
        <fullName evidence="4">Phosphodiesterase/alkaline phosphatase D</fullName>
    </submittedName>
</protein>
<reference evidence="4" key="1">
    <citation type="journal article" date="2020" name="Stud. Mycol.">
        <title>101 Dothideomycetes genomes: a test case for predicting lifestyles and emergence of pathogens.</title>
        <authorList>
            <person name="Haridas S."/>
            <person name="Albert R."/>
            <person name="Binder M."/>
            <person name="Bloem J."/>
            <person name="Labutti K."/>
            <person name="Salamov A."/>
            <person name="Andreopoulos B."/>
            <person name="Baker S."/>
            <person name="Barry K."/>
            <person name="Bills G."/>
            <person name="Bluhm B."/>
            <person name="Cannon C."/>
            <person name="Castanera R."/>
            <person name="Culley D."/>
            <person name="Daum C."/>
            <person name="Ezra D."/>
            <person name="Gonzalez J."/>
            <person name="Henrissat B."/>
            <person name="Kuo A."/>
            <person name="Liang C."/>
            <person name="Lipzen A."/>
            <person name="Lutzoni F."/>
            <person name="Magnuson J."/>
            <person name="Mondo S."/>
            <person name="Nolan M."/>
            <person name="Ohm R."/>
            <person name="Pangilinan J."/>
            <person name="Park H.-J."/>
            <person name="Ramirez L."/>
            <person name="Alfaro M."/>
            <person name="Sun H."/>
            <person name="Tritt A."/>
            <person name="Yoshinaga Y."/>
            <person name="Zwiers L.-H."/>
            <person name="Turgeon B."/>
            <person name="Goodwin S."/>
            <person name="Spatafora J."/>
            <person name="Crous P."/>
            <person name="Grigoriev I."/>
        </authorList>
    </citation>
    <scope>NUCLEOTIDE SEQUENCE</scope>
    <source>
        <strain evidence="4">CBS 113979</strain>
    </source>
</reference>
<keyword evidence="1" id="KW-0732">Signal</keyword>
<feature type="domain" description="PhoD-like phosphatase metallophosphatase" evidence="2">
    <location>
        <begin position="192"/>
        <end position="562"/>
    </location>
</feature>
<evidence type="ECO:0000259" key="2">
    <source>
        <dbReference type="Pfam" id="PF09423"/>
    </source>
</evidence>
<dbReference type="SUPFAM" id="SSF56300">
    <property type="entry name" value="Metallo-dependent phosphatases"/>
    <property type="match status" value="1"/>
</dbReference>
<organism evidence="4 5">
    <name type="scientific">Aulographum hederae CBS 113979</name>
    <dbReference type="NCBI Taxonomy" id="1176131"/>
    <lineage>
        <taxon>Eukaryota</taxon>
        <taxon>Fungi</taxon>
        <taxon>Dikarya</taxon>
        <taxon>Ascomycota</taxon>
        <taxon>Pezizomycotina</taxon>
        <taxon>Dothideomycetes</taxon>
        <taxon>Pleosporomycetidae</taxon>
        <taxon>Aulographales</taxon>
        <taxon>Aulographaceae</taxon>
    </lineage>
</organism>
<sequence>MRGVVVALFAAVASVSAKYTSNLNYRSPSEHHPFLGISIFKVVRRNNPEIRYVAAEDLNFTHGVASGDPHPHSVILWTRCATMYDDNKSNVTVSGTVPLYSHERNEYVKISTAPICVNYKVSTSKSMKHVVSKGTAYTTSDIDFTVKVEAGGLKPFTWYYYQFNVCDSDKKSMVGRTKTAPLPDDKVSSVKLAVYSCSNYPFGFFNAYGNVAKKSSVDYVLHMGDFIYEYAEGAYGWGWSIGRTPQPNVETRTLYDYRKRHASYHADPGSIESLSSYAWIPVWDDHDVGDNVWRDGMADQNNTEASFTEDNIEFGGDFVSFDQRKMNAVRAYFEWMPIRQVEMDDNLRIWRTFRLGTLADIIMLDTRNYDRAITDLYWNTDYIHEISNDASRTMMGSRQENWFYGQLSKSKKRGAAWRLIGSQTVFSRQNYSISYGDENPLDYDAWDGYAANRNRTFEHLYKNNITNNIMLAGDSHLSWVSDLVWLDEHAYDPSSGAGSIGVEFAGTAVSSPCPFGQNITMQDANNYSAWLVEANRELQWQDSYYRGYYELTVGYEEVHAQYFGIPSLVNQLPYEVSLANFSVQSGANRLQRPVAGGTVASGALKFGQTVVGNVSNNTETGEWLVTQLETFGYGQDVPE</sequence>
<dbReference type="Pfam" id="PF16655">
    <property type="entry name" value="PhoD_N"/>
    <property type="match status" value="1"/>
</dbReference>
<dbReference type="PANTHER" id="PTHR43606:SF7">
    <property type="entry name" value="PHOSPHATASE, PUTATIVE (AFU_ORTHOLOGUE AFUA_6G08710)-RELATED"/>
    <property type="match status" value="1"/>
</dbReference>
<dbReference type="InterPro" id="IPR029052">
    <property type="entry name" value="Metallo-depent_PP-like"/>
</dbReference>
<gene>
    <name evidence="4" type="ORF">K402DRAFT_444572</name>
</gene>
<proteinExistence type="predicted"/>
<dbReference type="Gene3D" id="3.60.21.70">
    <property type="entry name" value="PhoD-like phosphatase"/>
    <property type="match status" value="1"/>
</dbReference>
<evidence type="ECO:0000313" key="4">
    <source>
        <dbReference type="EMBL" id="KAF1990111.1"/>
    </source>
</evidence>
<evidence type="ECO:0000313" key="5">
    <source>
        <dbReference type="Proteomes" id="UP000800041"/>
    </source>
</evidence>
<dbReference type="InterPro" id="IPR018946">
    <property type="entry name" value="PhoD-like_MPP"/>
</dbReference>
<dbReference type="OrthoDB" id="9992270at2759"/>
<keyword evidence="5" id="KW-1185">Reference proteome</keyword>
<dbReference type="EMBL" id="ML977143">
    <property type="protein sequence ID" value="KAF1990111.1"/>
    <property type="molecule type" value="Genomic_DNA"/>
</dbReference>
<dbReference type="AlphaFoldDB" id="A0A6G1HA76"/>
<feature type="signal peptide" evidence="1">
    <location>
        <begin position="1"/>
        <end position="17"/>
    </location>
</feature>
<accession>A0A6G1HA76</accession>
<evidence type="ECO:0000259" key="3">
    <source>
        <dbReference type="Pfam" id="PF16655"/>
    </source>
</evidence>